<dbReference type="InterPro" id="IPR042203">
    <property type="entry name" value="Leu/Phe-tRNA_Trfase_C"/>
</dbReference>
<comment type="caution">
    <text evidence="5">The sequence shown here is derived from an EMBL/GenBank/DDBJ whole genome shotgun (WGS) entry which is preliminary data.</text>
</comment>
<dbReference type="AlphaFoldDB" id="A0A6P0CBV9"/>
<dbReference type="NCBIfam" id="TIGR00667">
    <property type="entry name" value="aat"/>
    <property type="match status" value="1"/>
</dbReference>
<dbReference type="RefSeq" id="WP_164352910.1">
    <property type="nucleotide sequence ID" value="NZ_JAABNT010000003.1"/>
</dbReference>
<dbReference type="InterPro" id="IPR016181">
    <property type="entry name" value="Acyl_CoA_acyltransferase"/>
</dbReference>
<accession>A0A6P0CBV9</accession>
<keyword evidence="2 4" id="KW-0808">Transferase</keyword>
<dbReference type="PANTHER" id="PTHR30098:SF2">
    <property type="entry name" value="LEUCYL_PHENYLALANYL-TRNA--PROTEIN TRANSFERASE"/>
    <property type="match status" value="1"/>
</dbReference>
<evidence type="ECO:0000256" key="2">
    <source>
        <dbReference type="ARBA" id="ARBA00022679"/>
    </source>
</evidence>
<dbReference type="GO" id="GO:0008914">
    <property type="term" value="F:leucyl-tRNA--protein transferase activity"/>
    <property type="evidence" value="ECO:0007669"/>
    <property type="project" value="UniProtKB-UniRule"/>
</dbReference>
<dbReference type="Proteomes" id="UP000468591">
    <property type="component" value="Unassembled WGS sequence"/>
</dbReference>
<dbReference type="FunFam" id="3.40.630.70:FF:000001">
    <property type="entry name" value="Leucyl/phenylalanyl-tRNA--protein transferase"/>
    <property type="match status" value="1"/>
</dbReference>
<protein>
    <recommendedName>
        <fullName evidence="4">Leucyl/phenylalanyl-tRNA--protein transferase</fullName>
        <ecNumber evidence="4">2.3.2.6</ecNumber>
    </recommendedName>
    <alternativeName>
        <fullName evidence="4">L/F-transferase</fullName>
    </alternativeName>
    <alternativeName>
        <fullName evidence="4">Leucyltransferase</fullName>
    </alternativeName>
    <alternativeName>
        <fullName evidence="4">Phenyalanyltransferase</fullName>
    </alternativeName>
</protein>
<comment type="catalytic activity">
    <reaction evidence="4">
        <text>L-phenylalanyl-tRNA(Phe) + an N-terminal L-alpha-aminoacyl-[protein] = an N-terminal L-phenylalanyl-L-alpha-aminoacyl-[protein] + tRNA(Phe)</text>
        <dbReference type="Rhea" id="RHEA:43632"/>
        <dbReference type="Rhea" id="RHEA-COMP:9668"/>
        <dbReference type="Rhea" id="RHEA-COMP:9699"/>
        <dbReference type="Rhea" id="RHEA-COMP:10636"/>
        <dbReference type="Rhea" id="RHEA-COMP:10637"/>
        <dbReference type="ChEBI" id="CHEBI:78442"/>
        <dbReference type="ChEBI" id="CHEBI:78531"/>
        <dbReference type="ChEBI" id="CHEBI:78597"/>
        <dbReference type="ChEBI" id="CHEBI:83561"/>
        <dbReference type="EC" id="2.3.2.6"/>
    </reaction>
</comment>
<dbReference type="Gene3D" id="3.40.630.70">
    <property type="entry name" value="Leucyl/phenylalanyl-tRNA-protein transferase, C-terminal domain"/>
    <property type="match status" value="1"/>
</dbReference>
<keyword evidence="1 4" id="KW-0963">Cytoplasm</keyword>
<evidence type="ECO:0000313" key="5">
    <source>
        <dbReference type="EMBL" id="NEK21973.1"/>
    </source>
</evidence>
<comment type="function">
    <text evidence="4">Functions in the N-end rule pathway of protein degradation where it conjugates Leu, Phe and, less efficiently, Met from aminoacyl-tRNAs to the N-termini of proteins containing an N-terminal arginine or lysine.</text>
</comment>
<organism evidence="5 6">
    <name type="scientific">Sulfitobacter sediminilitoris</name>
    <dbReference type="NCBI Taxonomy" id="2698830"/>
    <lineage>
        <taxon>Bacteria</taxon>
        <taxon>Pseudomonadati</taxon>
        <taxon>Pseudomonadota</taxon>
        <taxon>Alphaproteobacteria</taxon>
        <taxon>Rhodobacterales</taxon>
        <taxon>Roseobacteraceae</taxon>
        <taxon>Sulfitobacter</taxon>
    </lineage>
</organism>
<name>A0A6P0CBV9_9RHOB</name>
<dbReference type="PANTHER" id="PTHR30098">
    <property type="entry name" value="LEUCYL/PHENYLALANYL-TRNA--PROTEIN TRANSFERASE"/>
    <property type="match status" value="1"/>
</dbReference>
<comment type="similarity">
    <text evidence="4">Belongs to the L/F-transferase family.</text>
</comment>
<evidence type="ECO:0000256" key="3">
    <source>
        <dbReference type="ARBA" id="ARBA00023315"/>
    </source>
</evidence>
<proteinExistence type="inferred from homology"/>
<evidence type="ECO:0000256" key="4">
    <source>
        <dbReference type="HAMAP-Rule" id="MF_00688"/>
    </source>
</evidence>
<sequence>MSELTPELLLHGYSLGIFPMAENRDDPDIFWVDPKRRGVMPLDGFHLSRSLAKAMRQSTFDVRINAEFDAVVAACADRSETWINAEIARLYSALHERGQAHSLELWDGSDLVGGVYGVTLGAAFFGESMFSRRTNASKMALAVLVDRLNRAGFTLFDTQFQTGHLASLGVIEIPRAAYQARLEHAKARKADFAAPEILPLQDVMQRMTQTS</sequence>
<dbReference type="Pfam" id="PF03588">
    <property type="entry name" value="Leu_Phe_trans"/>
    <property type="match status" value="1"/>
</dbReference>
<dbReference type="GO" id="GO:0030163">
    <property type="term" value="P:protein catabolic process"/>
    <property type="evidence" value="ECO:0007669"/>
    <property type="project" value="UniProtKB-UniRule"/>
</dbReference>
<keyword evidence="3 4" id="KW-0012">Acyltransferase</keyword>
<keyword evidence="6" id="KW-1185">Reference proteome</keyword>
<dbReference type="EC" id="2.3.2.6" evidence="4"/>
<gene>
    <name evidence="4" type="primary">aat</name>
    <name evidence="5" type="ORF">GV827_06110</name>
</gene>
<dbReference type="SUPFAM" id="SSF55729">
    <property type="entry name" value="Acyl-CoA N-acyltransferases (Nat)"/>
    <property type="match status" value="1"/>
</dbReference>
<evidence type="ECO:0000313" key="6">
    <source>
        <dbReference type="Proteomes" id="UP000468591"/>
    </source>
</evidence>
<dbReference type="GO" id="GO:0005737">
    <property type="term" value="C:cytoplasm"/>
    <property type="evidence" value="ECO:0007669"/>
    <property type="project" value="UniProtKB-SubCell"/>
</dbReference>
<comment type="subcellular location">
    <subcellularLocation>
        <location evidence="4">Cytoplasm</location>
    </subcellularLocation>
</comment>
<dbReference type="InterPro" id="IPR004616">
    <property type="entry name" value="Leu/Phe-tRNA_Trfase"/>
</dbReference>
<comment type="catalytic activity">
    <reaction evidence="4">
        <text>N-terminal L-lysyl-[protein] + L-leucyl-tRNA(Leu) = N-terminal L-leucyl-L-lysyl-[protein] + tRNA(Leu) + H(+)</text>
        <dbReference type="Rhea" id="RHEA:12340"/>
        <dbReference type="Rhea" id="RHEA-COMP:9613"/>
        <dbReference type="Rhea" id="RHEA-COMP:9622"/>
        <dbReference type="Rhea" id="RHEA-COMP:12670"/>
        <dbReference type="Rhea" id="RHEA-COMP:12671"/>
        <dbReference type="ChEBI" id="CHEBI:15378"/>
        <dbReference type="ChEBI" id="CHEBI:65249"/>
        <dbReference type="ChEBI" id="CHEBI:78442"/>
        <dbReference type="ChEBI" id="CHEBI:78494"/>
        <dbReference type="ChEBI" id="CHEBI:133043"/>
        <dbReference type="EC" id="2.3.2.6"/>
    </reaction>
</comment>
<comment type="catalytic activity">
    <reaction evidence="4">
        <text>N-terminal L-arginyl-[protein] + L-leucyl-tRNA(Leu) = N-terminal L-leucyl-L-arginyl-[protein] + tRNA(Leu) + H(+)</text>
        <dbReference type="Rhea" id="RHEA:50416"/>
        <dbReference type="Rhea" id="RHEA-COMP:9613"/>
        <dbReference type="Rhea" id="RHEA-COMP:9622"/>
        <dbReference type="Rhea" id="RHEA-COMP:12672"/>
        <dbReference type="Rhea" id="RHEA-COMP:12673"/>
        <dbReference type="ChEBI" id="CHEBI:15378"/>
        <dbReference type="ChEBI" id="CHEBI:64719"/>
        <dbReference type="ChEBI" id="CHEBI:78442"/>
        <dbReference type="ChEBI" id="CHEBI:78494"/>
        <dbReference type="ChEBI" id="CHEBI:133044"/>
        <dbReference type="EC" id="2.3.2.6"/>
    </reaction>
</comment>
<dbReference type="EMBL" id="JAABNT010000003">
    <property type="protein sequence ID" value="NEK21973.1"/>
    <property type="molecule type" value="Genomic_DNA"/>
</dbReference>
<reference evidence="5 6" key="1">
    <citation type="submission" date="2020-01" db="EMBL/GenBank/DDBJ databases">
        <title>Sulfitobacter sediminilitoris sp. nov., isolated from a tidal flat.</title>
        <authorList>
            <person name="Park S."/>
            <person name="Yoon J.-H."/>
        </authorList>
    </citation>
    <scope>NUCLEOTIDE SEQUENCE [LARGE SCALE GENOMIC DNA]</scope>
    <source>
        <strain evidence="5 6">JBTF-M27</strain>
    </source>
</reference>
<evidence type="ECO:0000256" key="1">
    <source>
        <dbReference type="ARBA" id="ARBA00022490"/>
    </source>
</evidence>
<dbReference type="HAMAP" id="MF_00688">
    <property type="entry name" value="Leu_Phe_trans"/>
    <property type="match status" value="1"/>
</dbReference>